<dbReference type="PANTHER" id="PTHR44281">
    <property type="entry name" value="SPINDLE ASSEMBLY ABNORMAL PROTEIN 6 HOMOLOG"/>
    <property type="match status" value="1"/>
</dbReference>
<evidence type="ECO:0000313" key="2">
    <source>
        <dbReference type="Proteomes" id="UP000050790"/>
    </source>
</evidence>
<feature type="coiled-coil region" evidence="1">
    <location>
        <begin position="34"/>
        <end position="68"/>
    </location>
</feature>
<dbReference type="PANTHER" id="PTHR44281:SF2">
    <property type="entry name" value="SPINDLE ASSEMBLY ABNORMAL PROTEIN 6 HOMOLOG"/>
    <property type="match status" value="1"/>
</dbReference>
<reference evidence="3" key="1">
    <citation type="submission" date="2023-11" db="UniProtKB">
        <authorList>
            <consortium name="WormBaseParasite"/>
        </authorList>
    </citation>
    <scope>IDENTIFICATION</scope>
</reference>
<evidence type="ECO:0000313" key="3">
    <source>
        <dbReference type="WBParaSite" id="SMRG1_9750.1"/>
    </source>
</evidence>
<protein>
    <submittedName>
        <fullName evidence="3">Uncharacterized protein</fullName>
    </submittedName>
</protein>
<sequence length="235" mass="26114">MYEGVVSNAEVFSLPEETTAKLRGQVAAEQERLLVSKDSEIQRLHTEIDKLRSEITNVKKRNTQIVEEHDQTLQSLTDAQKTIKSNEIIIAWLNRQIAENDSDYVQNRLKLSAFPVISVSSGVVVSPPTINSLTVVSSGSEKTSAFETTPSYIPLMQNSQASHVVPLFDTHTSVMVSSSSNSNILQSGDKRLIEAPNSSKNNLYVENISSTMDNTVRIILLSTEKSNYINVYFFS</sequence>
<name>A0AA85AQ35_9TREM</name>
<dbReference type="AlphaFoldDB" id="A0AA85AQ35"/>
<proteinExistence type="predicted"/>
<organism evidence="2 3">
    <name type="scientific">Schistosoma margrebowiei</name>
    <dbReference type="NCBI Taxonomy" id="48269"/>
    <lineage>
        <taxon>Eukaryota</taxon>
        <taxon>Metazoa</taxon>
        <taxon>Spiralia</taxon>
        <taxon>Lophotrochozoa</taxon>
        <taxon>Platyhelminthes</taxon>
        <taxon>Trematoda</taxon>
        <taxon>Digenea</taxon>
        <taxon>Strigeidida</taxon>
        <taxon>Schistosomatoidea</taxon>
        <taxon>Schistosomatidae</taxon>
        <taxon>Schistosoma</taxon>
    </lineage>
</organism>
<dbReference type="WBParaSite" id="SMRG1_9750.1">
    <property type="protein sequence ID" value="SMRG1_9750.1"/>
    <property type="gene ID" value="SMRG1_9750"/>
</dbReference>
<evidence type="ECO:0000256" key="1">
    <source>
        <dbReference type="SAM" id="Coils"/>
    </source>
</evidence>
<keyword evidence="1" id="KW-0175">Coiled coil</keyword>
<accession>A0AA85AQ35</accession>
<dbReference type="Proteomes" id="UP000050790">
    <property type="component" value="Unassembled WGS sequence"/>
</dbReference>